<dbReference type="Gene3D" id="2.30.30.40">
    <property type="entry name" value="SH3 Domains"/>
    <property type="match status" value="1"/>
</dbReference>
<dbReference type="InterPro" id="IPR019734">
    <property type="entry name" value="TPR_rpt"/>
</dbReference>
<gene>
    <name evidence="5" type="ORF">H9789_10425</name>
</gene>
<feature type="domain" description="SH3b" evidence="4">
    <location>
        <begin position="183"/>
        <end position="247"/>
    </location>
</feature>
<evidence type="ECO:0000256" key="1">
    <source>
        <dbReference type="PROSITE-ProRule" id="PRU00339"/>
    </source>
</evidence>
<accession>A0A9E2L7Z9</accession>
<dbReference type="Pfam" id="PF08239">
    <property type="entry name" value="SH3_3"/>
    <property type="match status" value="1"/>
</dbReference>
<dbReference type="PROSITE" id="PS50293">
    <property type="entry name" value="TPR_REGION"/>
    <property type="match status" value="1"/>
</dbReference>
<evidence type="ECO:0000256" key="2">
    <source>
        <dbReference type="SAM" id="Phobius"/>
    </source>
</evidence>
<dbReference type="PROSITE" id="PS51781">
    <property type="entry name" value="SH3B"/>
    <property type="match status" value="1"/>
</dbReference>
<sequence>MKKLLLIFACMLTIVSAAAQTKAEADSAYVQEDYEKAISIYNQLLETGVSAPVYYNLGNAYYRKGDMAHAILAYERAYLLDPGDADIRFNLQLARTKTVDKITPESEMFFITWFRQLIDLCSADQWGRAVVVCFALFVLATLVYFFVGRLLWRKVGFGVGLTALCLAVLFHIFAYQQQQKLLQRSYAIVLSSSLTVKSTPSNSGTDLFVLHEGTKVQITDDAMKDWKEIRLADGKVGWVPVKTIERI</sequence>
<feature type="signal peptide" evidence="3">
    <location>
        <begin position="1"/>
        <end position="19"/>
    </location>
</feature>
<protein>
    <submittedName>
        <fullName evidence="5">Tetratricopeptide repeat protein</fullName>
    </submittedName>
</protein>
<proteinExistence type="predicted"/>
<feature type="transmembrane region" description="Helical" evidence="2">
    <location>
        <begin position="126"/>
        <end position="148"/>
    </location>
</feature>
<dbReference type="PROSITE" id="PS50005">
    <property type="entry name" value="TPR"/>
    <property type="match status" value="1"/>
</dbReference>
<reference evidence="5" key="2">
    <citation type="submission" date="2021-04" db="EMBL/GenBank/DDBJ databases">
        <authorList>
            <person name="Gilroy R."/>
        </authorList>
    </citation>
    <scope>NUCLEOTIDE SEQUENCE</scope>
    <source>
        <strain evidence="5">G3-2149</strain>
    </source>
</reference>
<evidence type="ECO:0000313" key="5">
    <source>
        <dbReference type="EMBL" id="MBU3854206.1"/>
    </source>
</evidence>
<dbReference type="InterPro" id="IPR011990">
    <property type="entry name" value="TPR-like_helical_dom_sf"/>
</dbReference>
<dbReference type="InterPro" id="IPR003646">
    <property type="entry name" value="SH3-like_bac-type"/>
</dbReference>
<evidence type="ECO:0000259" key="4">
    <source>
        <dbReference type="PROSITE" id="PS51781"/>
    </source>
</evidence>
<comment type="caution">
    <text evidence="5">The sequence shown here is derived from an EMBL/GenBank/DDBJ whole genome shotgun (WGS) entry which is preliminary data.</text>
</comment>
<feature type="chain" id="PRO_5039403618" evidence="3">
    <location>
        <begin position="20"/>
        <end position="247"/>
    </location>
</feature>
<keyword evidence="1" id="KW-0802">TPR repeat</keyword>
<evidence type="ECO:0000313" key="6">
    <source>
        <dbReference type="Proteomes" id="UP000823865"/>
    </source>
</evidence>
<keyword evidence="2" id="KW-0812">Transmembrane</keyword>
<keyword evidence="3" id="KW-0732">Signal</keyword>
<dbReference type="Proteomes" id="UP000823865">
    <property type="component" value="Unassembled WGS sequence"/>
</dbReference>
<dbReference type="Pfam" id="PF13432">
    <property type="entry name" value="TPR_16"/>
    <property type="match status" value="1"/>
</dbReference>
<dbReference type="EMBL" id="JAHLFU010000214">
    <property type="protein sequence ID" value="MBU3854206.1"/>
    <property type="molecule type" value="Genomic_DNA"/>
</dbReference>
<dbReference type="AlphaFoldDB" id="A0A9E2L7Z9"/>
<dbReference type="Gene3D" id="1.25.40.10">
    <property type="entry name" value="Tetratricopeptide repeat domain"/>
    <property type="match status" value="1"/>
</dbReference>
<feature type="repeat" description="TPR" evidence="1">
    <location>
        <begin position="51"/>
        <end position="84"/>
    </location>
</feature>
<feature type="transmembrane region" description="Helical" evidence="2">
    <location>
        <begin position="155"/>
        <end position="175"/>
    </location>
</feature>
<reference evidence="5" key="1">
    <citation type="journal article" date="2021" name="PeerJ">
        <title>Extensive microbial diversity within the chicken gut microbiome revealed by metagenomics and culture.</title>
        <authorList>
            <person name="Gilroy R."/>
            <person name="Ravi A."/>
            <person name="Getino M."/>
            <person name="Pursley I."/>
            <person name="Horton D.L."/>
            <person name="Alikhan N.F."/>
            <person name="Baker D."/>
            <person name="Gharbi K."/>
            <person name="Hall N."/>
            <person name="Watson M."/>
            <person name="Adriaenssens E.M."/>
            <person name="Foster-Nyarko E."/>
            <person name="Jarju S."/>
            <person name="Secka A."/>
            <person name="Antonio M."/>
            <person name="Oren A."/>
            <person name="Chaudhuri R.R."/>
            <person name="La Ragione R."/>
            <person name="Hildebrand F."/>
            <person name="Pallen M.J."/>
        </authorList>
    </citation>
    <scope>NUCLEOTIDE SEQUENCE</scope>
    <source>
        <strain evidence="5">G3-2149</strain>
    </source>
</reference>
<name>A0A9E2L7Z9_9BACT</name>
<dbReference type="SUPFAM" id="SSF48452">
    <property type="entry name" value="TPR-like"/>
    <property type="match status" value="1"/>
</dbReference>
<evidence type="ECO:0000256" key="3">
    <source>
        <dbReference type="SAM" id="SignalP"/>
    </source>
</evidence>
<organism evidence="5 6">
    <name type="scientific">Candidatus Paraprevotella stercoravium</name>
    <dbReference type="NCBI Taxonomy" id="2838725"/>
    <lineage>
        <taxon>Bacteria</taxon>
        <taxon>Pseudomonadati</taxon>
        <taxon>Bacteroidota</taxon>
        <taxon>Bacteroidia</taxon>
        <taxon>Bacteroidales</taxon>
        <taxon>Prevotellaceae</taxon>
        <taxon>Paraprevotella</taxon>
    </lineage>
</organism>
<keyword evidence="2" id="KW-0472">Membrane</keyword>
<dbReference type="SMART" id="SM00028">
    <property type="entry name" value="TPR"/>
    <property type="match status" value="1"/>
</dbReference>
<keyword evidence="2" id="KW-1133">Transmembrane helix</keyword>